<dbReference type="Pfam" id="PF01077">
    <property type="entry name" value="NIR_SIR"/>
    <property type="match status" value="1"/>
</dbReference>
<accession>A0A1I6DK74</accession>
<feature type="domain" description="Nitrite/sulphite reductase 4Fe-4S" evidence="6">
    <location>
        <begin position="79"/>
        <end position="212"/>
    </location>
</feature>
<evidence type="ECO:0000256" key="1">
    <source>
        <dbReference type="ARBA" id="ARBA00022617"/>
    </source>
</evidence>
<keyword evidence="5" id="KW-0411">Iron-sulfur</keyword>
<dbReference type="Gene3D" id="3.30.413.10">
    <property type="entry name" value="Sulfite Reductase Hemoprotein, domain 1"/>
    <property type="match status" value="1"/>
</dbReference>
<dbReference type="OrthoDB" id="9800558at2"/>
<dbReference type="PROSITE" id="PS51257">
    <property type="entry name" value="PROKAR_LIPOPROTEIN"/>
    <property type="match status" value="1"/>
</dbReference>
<organism evidence="7 8">
    <name type="scientific">Desulfoscipio geothermicus DSM 3669</name>
    <dbReference type="NCBI Taxonomy" id="1121426"/>
    <lineage>
        <taxon>Bacteria</taxon>
        <taxon>Bacillati</taxon>
        <taxon>Bacillota</taxon>
        <taxon>Clostridia</taxon>
        <taxon>Eubacteriales</taxon>
        <taxon>Desulfallaceae</taxon>
        <taxon>Desulfoscipio</taxon>
    </lineage>
</organism>
<dbReference type="AlphaFoldDB" id="A0A1I6DK74"/>
<dbReference type="STRING" id="39060.SAMN05660706_11286"/>
<proteinExistence type="predicted"/>
<dbReference type="GO" id="GO:0020037">
    <property type="term" value="F:heme binding"/>
    <property type="evidence" value="ECO:0007669"/>
    <property type="project" value="InterPro"/>
</dbReference>
<dbReference type="EMBL" id="FOYM01000012">
    <property type="protein sequence ID" value="SFR05742.1"/>
    <property type="molecule type" value="Genomic_DNA"/>
</dbReference>
<evidence type="ECO:0000256" key="5">
    <source>
        <dbReference type="ARBA" id="ARBA00023014"/>
    </source>
</evidence>
<evidence type="ECO:0000313" key="8">
    <source>
        <dbReference type="Proteomes" id="UP000199584"/>
    </source>
</evidence>
<dbReference type="GO" id="GO:0016491">
    <property type="term" value="F:oxidoreductase activity"/>
    <property type="evidence" value="ECO:0007669"/>
    <property type="project" value="UniProtKB-KW"/>
</dbReference>
<evidence type="ECO:0000256" key="4">
    <source>
        <dbReference type="ARBA" id="ARBA00023004"/>
    </source>
</evidence>
<dbReference type="InterPro" id="IPR036136">
    <property type="entry name" value="Nit/Sulf_reduc_fer-like_dom_sf"/>
</dbReference>
<evidence type="ECO:0000259" key="6">
    <source>
        <dbReference type="Pfam" id="PF01077"/>
    </source>
</evidence>
<keyword evidence="2" id="KW-0479">Metal-binding</keyword>
<evidence type="ECO:0000256" key="2">
    <source>
        <dbReference type="ARBA" id="ARBA00022723"/>
    </source>
</evidence>
<keyword evidence="8" id="KW-1185">Reference proteome</keyword>
<dbReference type="InterPro" id="IPR052034">
    <property type="entry name" value="NasD-like"/>
</dbReference>
<name>A0A1I6DK74_9FIRM</name>
<dbReference type="PANTHER" id="PTHR43809">
    <property type="entry name" value="NITRITE REDUCTASE (NADH) LARGE SUBUNIT"/>
    <property type="match status" value="1"/>
</dbReference>
<keyword evidence="3" id="KW-0560">Oxidoreductase</keyword>
<keyword evidence="4" id="KW-0408">Iron</keyword>
<dbReference type="GO" id="GO:0046872">
    <property type="term" value="F:metal ion binding"/>
    <property type="evidence" value="ECO:0007669"/>
    <property type="project" value="UniProtKB-KW"/>
</dbReference>
<dbReference type="RefSeq" id="WP_092483160.1">
    <property type="nucleotide sequence ID" value="NZ_FOYM01000012.1"/>
</dbReference>
<dbReference type="PANTHER" id="PTHR43809:SF1">
    <property type="entry name" value="NITRITE REDUCTASE (NADH) LARGE SUBUNIT"/>
    <property type="match status" value="1"/>
</dbReference>
<reference evidence="8" key="1">
    <citation type="submission" date="2016-10" db="EMBL/GenBank/DDBJ databases">
        <authorList>
            <person name="Varghese N."/>
            <person name="Submissions S."/>
        </authorList>
    </citation>
    <scope>NUCLEOTIDE SEQUENCE [LARGE SCALE GENOMIC DNA]</scope>
    <source>
        <strain evidence="8">DSM 3669</strain>
    </source>
</reference>
<keyword evidence="1" id="KW-0349">Heme</keyword>
<dbReference type="SUPFAM" id="SSF56014">
    <property type="entry name" value="Nitrite and sulphite reductase 4Fe-4S domain-like"/>
    <property type="match status" value="1"/>
</dbReference>
<dbReference type="InterPro" id="IPR045854">
    <property type="entry name" value="NO2/SO3_Rdtase_4Fe4S_sf"/>
</dbReference>
<gene>
    <name evidence="7" type="ORF">SAMN05660706_11286</name>
</gene>
<protein>
    <submittedName>
        <fullName evidence="7">Nitrite and sulphite reductase 4Fe-4S domain-containing protein</fullName>
    </submittedName>
</protein>
<sequence length="241" mass="25250">MGKAYFKQKCGLYAINIVAACGVFIPEQFAGLGKAAQDCGVFRLKLTSRQTVVAVLDEAKVSCLEQRLTELGLAVSPYGGAVRAVKACAGNSALCPRALGDALDLGIEIQEKFLGREVPKDVKIAVAGCPRGCTDPLCADFGVVARGGGTFNIFLGGRSGSSKPLHGSLLAGGVHKEGVFKILEHVLKQYDELALPKERLAVTAARLGFEAFSPPPGLLGDNSPQESADQDFLAFLNGKGK</sequence>
<evidence type="ECO:0000256" key="3">
    <source>
        <dbReference type="ARBA" id="ARBA00023002"/>
    </source>
</evidence>
<dbReference type="InterPro" id="IPR006067">
    <property type="entry name" value="NO2/SO3_Rdtase_4Fe4S_dom"/>
</dbReference>
<dbReference type="GO" id="GO:0051536">
    <property type="term" value="F:iron-sulfur cluster binding"/>
    <property type="evidence" value="ECO:0007669"/>
    <property type="project" value="UniProtKB-KW"/>
</dbReference>
<evidence type="ECO:0000313" key="7">
    <source>
        <dbReference type="EMBL" id="SFR05742.1"/>
    </source>
</evidence>
<dbReference type="SUPFAM" id="SSF55124">
    <property type="entry name" value="Nitrite/Sulfite reductase N-terminal domain-like"/>
    <property type="match status" value="1"/>
</dbReference>
<dbReference type="Proteomes" id="UP000199584">
    <property type="component" value="Unassembled WGS sequence"/>
</dbReference>